<dbReference type="OrthoDB" id="8912194at2"/>
<accession>S0G7M1</accession>
<dbReference type="Proteomes" id="UP000014216">
    <property type="component" value="Unassembled WGS sequence"/>
</dbReference>
<dbReference type="SUPFAM" id="SSF53850">
    <property type="entry name" value="Periplasmic binding protein-like II"/>
    <property type="match status" value="1"/>
</dbReference>
<feature type="signal peptide" evidence="2">
    <location>
        <begin position="1"/>
        <end position="27"/>
    </location>
</feature>
<organism evidence="3 4">
    <name type="scientific">Desulfotignum phosphitoxidans DSM 13687</name>
    <dbReference type="NCBI Taxonomy" id="1286635"/>
    <lineage>
        <taxon>Bacteria</taxon>
        <taxon>Pseudomonadati</taxon>
        <taxon>Thermodesulfobacteriota</taxon>
        <taxon>Desulfobacteria</taxon>
        <taxon>Desulfobacterales</taxon>
        <taxon>Desulfobacteraceae</taxon>
        <taxon>Desulfotignum</taxon>
    </lineage>
</organism>
<dbReference type="Pfam" id="PF03480">
    <property type="entry name" value="DctP"/>
    <property type="match status" value="1"/>
</dbReference>
<sequence>MMSKTGIIASILSITLAVSLTAATAMAKPIEISFSNMFPPSHIHGQLGQEYCDEIEKRTDGRVKMTYYPGGSLISPPQTYSAIVDGITDMGFSVLGYSRGVFPALEAIDLPMGYKSGIQATKIINAFYEKFQPKELNKIKVMFFTAHGPGLIHSKDPIRTLEDIRGMKVRCYGFSVKVVEALGAVPVAMAQNQAYEALQKGVCDATLVPIEALKGWKQGEVINYTTETYSIGYTSGLYLFMNKDKWADLPADIQAIFEQVNKEWMVKYGEAWDTSDQEGREFTLELGNEIISLSPEENKRWADVVAPVIDTWVKEASKKGLPAQEYVDFLREAVKTY</sequence>
<dbReference type="GO" id="GO:0055085">
    <property type="term" value="P:transmembrane transport"/>
    <property type="evidence" value="ECO:0007669"/>
    <property type="project" value="InterPro"/>
</dbReference>
<keyword evidence="4" id="KW-1185">Reference proteome</keyword>
<comment type="caution">
    <text evidence="3">The sequence shown here is derived from an EMBL/GenBank/DDBJ whole genome shotgun (WGS) entry which is preliminary data.</text>
</comment>
<name>S0G7M1_9BACT</name>
<dbReference type="CDD" id="cd13665">
    <property type="entry name" value="PBP2_TRAP_Dctp3_4"/>
    <property type="match status" value="1"/>
</dbReference>
<dbReference type="EMBL" id="APJX01000001">
    <property type="protein sequence ID" value="EMS81267.1"/>
    <property type="molecule type" value="Genomic_DNA"/>
</dbReference>
<reference evidence="3 4" key="1">
    <citation type="journal article" date="2013" name="Genome Announc.">
        <title>Draft Genome Sequence of Desulfotignum phosphitoxidans DSM 13687 Strain FiPS-3.</title>
        <authorList>
            <person name="Poehlein A."/>
            <person name="Daniel R."/>
            <person name="Simeonova D.D."/>
        </authorList>
    </citation>
    <scope>NUCLEOTIDE SEQUENCE [LARGE SCALE GENOMIC DNA]</scope>
    <source>
        <strain evidence="3 4">DSM 13687</strain>
    </source>
</reference>
<dbReference type="PANTHER" id="PTHR33376:SF15">
    <property type="entry name" value="BLL6794 PROTEIN"/>
    <property type="match status" value="1"/>
</dbReference>
<dbReference type="NCBIfam" id="NF037995">
    <property type="entry name" value="TRAP_S1"/>
    <property type="match status" value="1"/>
</dbReference>
<protein>
    <submittedName>
        <fullName evidence="3">TRAP dicarboxylate transporter-DctP subunit</fullName>
    </submittedName>
</protein>
<dbReference type="AlphaFoldDB" id="S0G7M1"/>
<evidence type="ECO:0000313" key="4">
    <source>
        <dbReference type="Proteomes" id="UP000014216"/>
    </source>
</evidence>
<evidence type="ECO:0000256" key="1">
    <source>
        <dbReference type="ARBA" id="ARBA00022729"/>
    </source>
</evidence>
<dbReference type="InterPro" id="IPR038404">
    <property type="entry name" value="TRAP_DctP_sf"/>
</dbReference>
<keyword evidence="1 2" id="KW-0732">Signal</keyword>
<proteinExistence type="predicted"/>
<dbReference type="Gene3D" id="3.40.190.170">
    <property type="entry name" value="Bacterial extracellular solute-binding protein, family 7"/>
    <property type="match status" value="1"/>
</dbReference>
<feature type="chain" id="PRO_5004487521" evidence="2">
    <location>
        <begin position="28"/>
        <end position="337"/>
    </location>
</feature>
<dbReference type="RefSeq" id="WP_006963948.1">
    <property type="nucleotide sequence ID" value="NZ_APJX01000001.1"/>
</dbReference>
<dbReference type="InterPro" id="IPR018389">
    <property type="entry name" value="DctP_fam"/>
</dbReference>
<gene>
    <name evidence="3" type="primary">dctP1</name>
    <name evidence="3" type="ORF">Dpo_1c04080</name>
</gene>
<evidence type="ECO:0000313" key="3">
    <source>
        <dbReference type="EMBL" id="EMS81267.1"/>
    </source>
</evidence>
<dbReference type="PANTHER" id="PTHR33376">
    <property type="match status" value="1"/>
</dbReference>
<evidence type="ECO:0000256" key="2">
    <source>
        <dbReference type="SAM" id="SignalP"/>
    </source>
</evidence>